<keyword evidence="3" id="KW-1185">Reference proteome</keyword>
<keyword evidence="1" id="KW-0472">Membrane</keyword>
<feature type="transmembrane region" description="Helical" evidence="1">
    <location>
        <begin position="209"/>
        <end position="226"/>
    </location>
</feature>
<reference evidence="2 3" key="1">
    <citation type="submission" date="2014-10" db="EMBL/GenBank/DDBJ databases">
        <title>Pan-genome analysis of Brazilian lineage A amoebal mimiviruses.</title>
        <authorList>
            <person name="Assis F.L."/>
            <person name="Abrahao J.S."/>
            <person name="Kroon E.G."/>
            <person name="Dornas F.P."/>
            <person name="Andrade K.R."/>
            <person name="Borato P.V.M."/>
            <person name="Pilotto M.R."/>
            <person name="Benamar S."/>
            <person name="LaScola B."/>
            <person name="Colson P."/>
        </authorList>
    </citation>
    <scope>NUCLEOTIDE SEQUENCE [LARGE SCALE GENOMIC DNA]</scope>
    <source>
        <strain evidence="2 3">Kroon</strain>
    </source>
</reference>
<keyword evidence="1" id="KW-0812">Transmembrane</keyword>
<feature type="transmembrane region" description="Helical" evidence="1">
    <location>
        <begin position="112"/>
        <end position="131"/>
    </location>
</feature>
<name>A0A0G2Y2F1_9VIRU</name>
<organism evidence="2 3">
    <name type="scientific">Acanthamoeba polyphaga mimivirus Kroon</name>
    <dbReference type="NCBI Taxonomy" id="3069720"/>
    <lineage>
        <taxon>Viruses</taxon>
        <taxon>Varidnaviria</taxon>
        <taxon>Bamfordvirae</taxon>
        <taxon>Nucleocytoviricota</taxon>
        <taxon>Megaviricetes</taxon>
        <taxon>Imitervirales</taxon>
        <taxon>Mimiviridae</taxon>
        <taxon>Megamimivirinae</taxon>
        <taxon>Mimivirus</taxon>
        <taxon>Mimivirus lagoaense</taxon>
    </lineage>
</organism>
<proteinExistence type="predicted"/>
<feature type="transmembrane region" description="Helical" evidence="1">
    <location>
        <begin position="238"/>
        <end position="255"/>
    </location>
</feature>
<feature type="transmembrane region" description="Helical" evidence="1">
    <location>
        <begin position="143"/>
        <end position="164"/>
    </location>
</feature>
<dbReference type="EMBL" id="KM982402">
    <property type="protein sequence ID" value="AKI79943.1"/>
    <property type="molecule type" value="Genomic_DNA"/>
</dbReference>
<feature type="transmembrane region" description="Helical" evidence="1">
    <location>
        <begin position="70"/>
        <end position="92"/>
    </location>
</feature>
<dbReference type="KEGG" id="vg:80513741"/>
<sequence>MTYISLNICKDILDGFFDSVRIDIAIKKLYNDLKLRNKIVKIAKFNTIMYVVPYIITYTVFNTFNYDLFSIINIVYLFVGLISGLFHLLYFIDLIDIVCVYTKKLNRPISKLDSIGLAIVSFIYQLSMYIIMELIDRLLYKKLDIVSYLIKFIILTLYHSFCCFNNLWHYKNIDIHHRISLHEKLWAYYLGYGTIASLIYIYSNHPLMIYTYNIYMSILIILPFMIKTKYPKKQAYPSINLKIFSIIVGYFNYAIKLINNSN</sequence>
<protein>
    <submittedName>
        <fullName evidence="2">Etoposide-induced protein 2.4</fullName>
    </submittedName>
</protein>
<evidence type="ECO:0000313" key="3">
    <source>
        <dbReference type="Proteomes" id="UP000240461"/>
    </source>
</evidence>
<dbReference type="Proteomes" id="UP000240461">
    <property type="component" value="Segment"/>
</dbReference>
<feature type="transmembrane region" description="Helical" evidence="1">
    <location>
        <begin position="185"/>
        <end position="203"/>
    </location>
</feature>
<evidence type="ECO:0000256" key="1">
    <source>
        <dbReference type="SAM" id="Phobius"/>
    </source>
</evidence>
<keyword evidence="1" id="KW-1133">Transmembrane helix</keyword>
<accession>A0A0G2Y2F1</accession>
<evidence type="ECO:0000313" key="2">
    <source>
        <dbReference type="EMBL" id="AKI79943.1"/>
    </source>
</evidence>
<feature type="transmembrane region" description="Helical" evidence="1">
    <location>
        <begin position="45"/>
        <end position="64"/>
    </location>
</feature>